<name>A0A401TLC3_CHIPU</name>
<proteinExistence type="predicted"/>
<dbReference type="AlphaFoldDB" id="A0A401TLC3"/>
<protein>
    <submittedName>
        <fullName evidence="1">Uncharacterized protein</fullName>
    </submittedName>
</protein>
<reference evidence="1 2" key="1">
    <citation type="journal article" date="2018" name="Nat. Ecol. Evol.">
        <title>Shark genomes provide insights into elasmobranch evolution and the origin of vertebrates.</title>
        <authorList>
            <person name="Hara Y"/>
            <person name="Yamaguchi K"/>
            <person name="Onimaru K"/>
            <person name="Kadota M"/>
            <person name="Koyanagi M"/>
            <person name="Keeley SD"/>
            <person name="Tatsumi K"/>
            <person name="Tanaka K"/>
            <person name="Motone F"/>
            <person name="Kageyama Y"/>
            <person name="Nozu R"/>
            <person name="Adachi N"/>
            <person name="Nishimura O"/>
            <person name="Nakagawa R"/>
            <person name="Tanegashima C"/>
            <person name="Kiyatake I"/>
            <person name="Matsumoto R"/>
            <person name="Murakumo K"/>
            <person name="Nishida K"/>
            <person name="Terakita A"/>
            <person name="Kuratani S"/>
            <person name="Sato K"/>
            <person name="Hyodo S Kuraku.S."/>
        </authorList>
    </citation>
    <scope>NUCLEOTIDE SEQUENCE [LARGE SCALE GENOMIC DNA]</scope>
</reference>
<evidence type="ECO:0000313" key="2">
    <source>
        <dbReference type="Proteomes" id="UP000287033"/>
    </source>
</evidence>
<dbReference type="Proteomes" id="UP000287033">
    <property type="component" value="Unassembled WGS sequence"/>
</dbReference>
<dbReference type="EMBL" id="BEZZ01100310">
    <property type="protein sequence ID" value="GCC43424.1"/>
    <property type="molecule type" value="Genomic_DNA"/>
</dbReference>
<keyword evidence="2" id="KW-1185">Reference proteome</keyword>
<evidence type="ECO:0000313" key="1">
    <source>
        <dbReference type="EMBL" id="GCC43424.1"/>
    </source>
</evidence>
<comment type="caution">
    <text evidence="1">The sequence shown here is derived from an EMBL/GenBank/DDBJ whole genome shotgun (WGS) entry which is preliminary data.</text>
</comment>
<accession>A0A401TLC3</accession>
<organism evidence="1 2">
    <name type="scientific">Chiloscyllium punctatum</name>
    <name type="common">Brownbanded bambooshark</name>
    <name type="synonym">Hemiscyllium punctatum</name>
    <dbReference type="NCBI Taxonomy" id="137246"/>
    <lineage>
        <taxon>Eukaryota</taxon>
        <taxon>Metazoa</taxon>
        <taxon>Chordata</taxon>
        <taxon>Craniata</taxon>
        <taxon>Vertebrata</taxon>
        <taxon>Chondrichthyes</taxon>
        <taxon>Elasmobranchii</taxon>
        <taxon>Galeomorphii</taxon>
        <taxon>Galeoidea</taxon>
        <taxon>Orectolobiformes</taxon>
        <taxon>Hemiscylliidae</taxon>
        <taxon>Chiloscyllium</taxon>
    </lineage>
</organism>
<sequence>MRSHFLRPPRSLSLQILHGPGGEGTLRHFLPLTERLLPASRLWPLHHVIQWRRVAQASPQSLLGIVVPAPGCDAINSASIAPFGVNTTRRVCPRLQQDLTGCRSESPVSQPTVGLIIWNLIHSPAIIIYNLKNNAPTTVLNYEYVRIRLYRKDQCIVGFVVHRAH</sequence>
<gene>
    <name evidence="1" type="ORF">chiPu_0027300</name>
</gene>